<dbReference type="InterPro" id="IPR033247">
    <property type="entry name" value="Transketolase_fam"/>
</dbReference>
<reference evidence="2 3" key="1">
    <citation type="submission" date="2019-08" db="EMBL/GenBank/DDBJ databases">
        <title>Emergence of NDM-5-producing hypervirulent Klebsiella pneumoniae from clinical infections.</title>
        <authorList>
            <person name="Shen Z."/>
            <person name="Zhang H."/>
            <person name="Li M."/>
        </authorList>
    </citation>
    <scope>NUCLEOTIDE SEQUENCE [LARGE SCALE GENOMIC DNA]</scope>
    <source>
        <strain evidence="2 3">RJ18-06</strain>
    </source>
</reference>
<dbReference type="SUPFAM" id="SSF52518">
    <property type="entry name" value="Thiamin diphosphate-binding fold (THDP-binding)"/>
    <property type="match status" value="1"/>
</dbReference>
<dbReference type="InterPro" id="IPR029061">
    <property type="entry name" value="THDP-binding"/>
</dbReference>
<dbReference type="GO" id="GO:0005829">
    <property type="term" value="C:cytosol"/>
    <property type="evidence" value="ECO:0007669"/>
    <property type="project" value="TreeGrafter"/>
</dbReference>
<dbReference type="Proteomes" id="UP000325096">
    <property type="component" value="Chromosome"/>
</dbReference>
<accession>A0A5C2LGV0</accession>
<dbReference type="GO" id="GO:0006098">
    <property type="term" value="P:pentose-phosphate shunt"/>
    <property type="evidence" value="ECO:0007669"/>
    <property type="project" value="TreeGrafter"/>
</dbReference>
<gene>
    <name evidence="2" type="ORF">FZ929_06775</name>
</gene>
<dbReference type="GO" id="GO:0004802">
    <property type="term" value="F:transketolase activity"/>
    <property type="evidence" value="ECO:0007669"/>
    <property type="project" value="TreeGrafter"/>
</dbReference>
<dbReference type="Pfam" id="PF00456">
    <property type="entry name" value="Transketolase_N"/>
    <property type="match status" value="1"/>
</dbReference>
<dbReference type="PANTHER" id="PTHR43522">
    <property type="entry name" value="TRANSKETOLASE"/>
    <property type="match status" value="1"/>
</dbReference>
<organism evidence="2 3">
    <name type="scientific">Klebsiella pneumoniae</name>
    <dbReference type="NCBI Taxonomy" id="573"/>
    <lineage>
        <taxon>Bacteria</taxon>
        <taxon>Pseudomonadati</taxon>
        <taxon>Pseudomonadota</taxon>
        <taxon>Gammaproteobacteria</taxon>
        <taxon>Enterobacterales</taxon>
        <taxon>Enterobacteriaceae</taxon>
        <taxon>Klebsiella/Raoultella group</taxon>
        <taxon>Klebsiella</taxon>
        <taxon>Klebsiella pneumoniae complex</taxon>
    </lineage>
</organism>
<dbReference type="Gene3D" id="3.40.50.970">
    <property type="match status" value="1"/>
</dbReference>
<dbReference type="EMBL" id="CP043669">
    <property type="protein sequence ID" value="QEP91458.1"/>
    <property type="molecule type" value="Genomic_DNA"/>
</dbReference>
<evidence type="ECO:0000313" key="3">
    <source>
        <dbReference type="Proteomes" id="UP000325096"/>
    </source>
</evidence>
<sequence>MGCQRSRPAKEAAWNEKFAAYAKAFPQEAAEFTRRMKGEMPSDFDAKANEFIAKLQANPAKIASRKASQNAIEAFGPLLPEFLGGSADLAPSNLTLCGLALSRSTKTLPGTTSTTACASSV</sequence>
<evidence type="ECO:0000259" key="1">
    <source>
        <dbReference type="Pfam" id="PF00456"/>
    </source>
</evidence>
<dbReference type="PANTHER" id="PTHR43522:SF2">
    <property type="entry name" value="TRANSKETOLASE 1-RELATED"/>
    <property type="match status" value="1"/>
</dbReference>
<protein>
    <recommendedName>
        <fullName evidence="1">Transketolase N-terminal domain-containing protein</fullName>
    </recommendedName>
</protein>
<evidence type="ECO:0000313" key="2">
    <source>
        <dbReference type="EMBL" id="QEP91458.1"/>
    </source>
</evidence>
<feature type="domain" description="Transketolase N-terminal" evidence="1">
    <location>
        <begin position="9"/>
        <end position="41"/>
    </location>
</feature>
<proteinExistence type="predicted"/>
<dbReference type="InterPro" id="IPR005474">
    <property type="entry name" value="Transketolase_N"/>
</dbReference>
<dbReference type="AlphaFoldDB" id="A0A5C2LGV0"/>
<name>A0A5C2LGV0_KLEPN</name>